<feature type="region of interest" description="Disordered" evidence="1">
    <location>
        <begin position="49"/>
        <end position="75"/>
    </location>
</feature>
<dbReference type="EMBL" id="JAAYYV010000095">
    <property type="protein sequence ID" value="NLF53478.1"/>
    <property type="molecule type" value="Genomic_DNA"/>
</dbReference>
<name>A0A7X7LUM5_9RHOO</name>
<evidence type="ECO:0000313" key="3">
    <source>
        <dbReference type="EMBL" id="NLF53478.1"/>
    </source>
</evidence>
<dbReference type="AlphaFoldDB" id="A0A7X7LUM5"/>
<dbReference type="PANTHER" id="PTHR41532">
    <property type="entry name" value="FIXS PROTEIN"/>
    <property type="match status" value="1"/>
</dbReference>
<dbReference type="Proteomes" id="UP000536534">
    <property type="component" value="Unassembled WGS sequence"/>
</dbReference>
<evidence type="ECO:0000256" key="1">
    <source>
        <dbReference type="SAM" id="MobiDB-lite"/>
    </source>
</evidence>
<protein>
    <submittedName>
        <fullName evidence="3">Cbb3-type cytochrome oxidase assembly protein CcoS</fullName>
    </submittedName>
</protein>
<accession>A0A7X7LUM5</accession>
<dbReference type="InterPro" id="IPR004714">
    <property type="entry name" value="Cyt_oxidase_maturation_cbb3"/>
</dbReference>
<sequence length="75" mass="8367">MEILFLLIPLSLVLVFIIGAIFWWSLRSGQYDDLEGPAYRLLMDDRDEMPERPVEDPKAAASGEAGKAGDKVSEL</sequence>
<evidence type="ECO:0000313" key="4">
    <source>
        <dbReference type="Proteomes" id="UP000536534"/>
    </source>
</evidence>
<feature type="transmembrane region" description="Helical" evidence="2">
    <location>
        <begin position="6"/>
        <end position="26"/>
    </location>
</feature>
<feature type="compositionally biased region" description="Basic and acidic residues" evidence="1">
    <location>
        <begin position="49"/>
        <end position="58"/>
    </location>
</feature>
<evidence type="ECO:0000256" key="2">
    <source>
        <dbReference type="SAM" id="Phobius"/>
    </source>
</evidence>
<dbReference type="NCBIfam" id="TIGR00847">
    <property type="entry name" value="ccoS"/>
    <property type="match status" value="1"/>
</dbReference>
<dbReference type="Pfam" id="PF03597">
    <property type="entry name" value="FixS"/>
    <property type="match status" value="1"/>
</dbReference>
<gene>
    <name evidence="3" type="primary">ccoS</name>
    <name evidence="3" type="ORF">GX576_03590</name>
</gene>
<keyword evidence="2" id="KW-0472">Membrane</keyword>
<reference evidence="3 4" key="1">
    <citation type="journal article" date="2020" name="Biotechnol. Biofuels">
        <title>New insights from the biogas microbiome by comprehensive genome-resolved metagenomics of nearly 1600 species originating from multiple anaerobic digesters.</title>
        <authorList>
            <person name="Campanaro S."/>
            <person name="Treu L."/>
            <person name="Rodriguez-R L.M."/>
            <person name="Kovalovszki A."/>
            <person name="Ziels R.M."/>
            <person name="Maus I."/>
            <person name="Zhu X."/>
            <person name="Kougias P.G."/>
            <person name="Basile A."/>
            <person name="Luo G."/>
            <person name="Schluter A."/>
            <person name="Konstantinidis K.T."/>
            <person name="Angelidaki I."/>
        </authorList>
    </citation>
    <scope>NUCLEOTIDE SEQUENCE [LARGE SCALE GENOMIC DNA]</scope>
    <source>
        <strain evidence="3">AS06rmzACSIP_256</strain>
    </source>
</reference>
<organism evidence="3 4">
    <name type="scientific">Thauera phenolivorans</name>
    <dbReference type="NCBI Taxonomy" id="1792543"/>
    <lineage>
        <taxon>Bacteria</taxon>
        <taxon>Pseudomonadati</taxon>
        <taxon>Pseudomonadota</taxon>
        <taxon>Betaproteobacteria</taxon>
        <taxon>Rhodocyclales</taxon>
        <taxon>Zoogloeaceae</taxon>
        <taxon>Thauera</taxon>
    </lineage>
</organism>
<keyword evidence="2" id="KW-1133">Transmembrane helix</keyword>
<dbReference type="PANTHER" id="PTHR41532:SF1">
    <property type="entry name" value="FIXS PROTEIN"/>
    <property type="match status" value="1"/>
</dbReference>
<comment type="caution">
    <text evidence="3">The sequence shown here is derived from an EMBL/GenBank/DDBJ whole genome shotgun (WGS) entry which is preliminary data.</text>
</comment>
<proteinExistence type="predicted"/>
<keyword evidence="2" id="KW-0812">Transmembrane</keyword>